<proteinExistence type="predicted"/>
<reference evidence="1 2" key="1">
    <citation type="submission" date="2020-07" db="EMBL/GenBank/DDBJ databases">
        <title>Description of Kordia aestuariivivens sp. nov., isolated from a tidal flat.</title>
        <authorList>
            <person name="Park S."/>
            <person name="Yoon J.-H."/>
        </authorList>
    </citation>
    <scope>NUCLEOTIDE SEQUENCE [LARGE SCALE GENOMIC DNA]</scope>
    <source>
        <strain evidence="1 2">YSTF-M3</strain>
    </source>
</reference>
<keyword evidence="2" id="KW-1185">Reference proteome</keyword>
<dbReference type="EMBL" id="JACGWS010000013">
    <property type="protein sequence ID" value="MBC8756670.1"/>
    <property type="molecule type" value="Genomic_DNA"/>
</dbReference>
<protein>
    <submittedName>
        <fullName evidence="1">Uncharacterized protein</fullName>
    </submittedName>
</protein>
<comment type="caution">
    <text evidence="1">The sequence shown here is derived from an EMBL/GenBank/DDBJ whole genome shotgun (WGS) entry which is preliminary data.</text>
</comment>
<dbReference type="Proteomes" id="UP000619238">
    <property type="component" value="Unassembled WGS sequence"/>
</dbReference>
<accession>A0ABR7QDM4</accession>
<sequence length="918" mass="106348">MVLKKQNFIDTQPEKPFEDVLNKSFFPLMQKLDFEEIPSEKNSVFYENRCGEFSENFNIGKTDFDQLATDLKNNLNDPKFIFNWSKYTSQRFTQSRYRVSVKDIYLDRDVKGLPKYVKTRHDIPFKYNLDGEEKSGYFEEARFNKRICSLNPEPQYSININIKKLEASFKIFLFYKNDREKGFNLSNYDPDNDKTFDVPSKYIAIRLTSKKATDFLAFWELIKGTPLSKSTLKAEFKELYSKNTTDEQLDWLYSITPISLIKEKSLQELWKDTIRLLKYDTDRYFTDNSSNQIKVLEAIADKKGDKISGMQFLYNKFEDNPKIIKDIYTALDGIGTSQYTLGFTVPNKTIFASLLRALCNYKGQGFHRYKKFITFKNTKGYQVNSANELTRKDISNVINDIYDAIFDTNDETSYVNEERIALVQEEEEYVENSGSFEPLPSSYVHYLHPLDFVNFVIEDTDGKETTFQVPAIFLKDQAFQRNLKDLIKVIRVGLDILVVVVSAHTLAQGTTPLLTAISIIDLGLATGDIAIQAFEEQIRKIEGPNGEPWGADFLDTWEHIYIIGGFVTGVPLLVPLMGNMLISGGKLLLKITGKARDQLIKILKYGIERLKNFPKFIGGKFTIITDFAKKFGNSKFTYQLKELYNEGAILTKGIIEGETISKYYLLFREEIISFGNIKEIIKDVTAIGKIKGAKLLDKLLEYVSFLRKRRTLVNTAAKIGEEATEESIKWGTVKMKLHPRYEQILSFLKENKIRIIELDTDTFLKVGAGYRVRYVFGPKGKKFLRIEKEIEWHPEMRFLDLEHEIDHVLQFEKNLNNKSVTVVSKEVNGKTIDISLNKQILLGRLSDRKMIFLEAEVRIREVERLKTSNVPQNILKEHEDALNNFWLPKTKKAIVDNKKLLIWVKEKFPDFDLNIITK</sequence>
<evidence type="ECO:0000313" key="1">
    <source>
        <dbReference type="EMBL" id="MBC8756670.1"/>
    </source>
</evidence>
<evidence type="ECO:0000313" key="2">
    <source>
        <dbReference type="Proteomes" id="UP000619238"/>
    </source>
</evidence>
<dbReference type="RefSeq" id="WP_187563713.1">
    <property type="nucleotide sequence ID" value="NZ_JACGWS010000013.1"/>
</dbReference>
<name>A0ABR7QDM4_9FLAO</name>
<organism evidence="1 2">
    <name type="scientific">Kordia aestuariivivens</name>
    <dbReference type="NCBI Taxonomy" id="2759037"/>
    <lineage>
        <taxon>Bacteria</taxon>
        <taxon>Pseudomonadati</taxon>
        <taxon>Bacteroidota</taxon>
        <taxon>Flavobacteriia</taxon>
        <taxon>Flavobacteriales</taxon>
        <taxon>Flavobacteriaceae</taxon>
        <taxon>Kordia</taxon>
    </lineage>
</organism>
<gene>
    <name evidence="1" type="ORF">H2O64_18500</name>
</gene>